<gene>
    <name evidence="2" type="ORF">BaRGS_00022721</name>
</gene>
<dbReference type="Proteomes" id="UP001519460">
    <property type="component" value="Unassembled WGS sequence"/>
</dbReference>
<evidence type="ECO:0000313" key="3">
    <source>
        <dbReference type="Proteomes" id="UP001519460"/>
    </source>
</evidence>
<dbReference type="EMBL" id="JACVVK020000184">
    <property type="protein sequence ID" value="KAK7486112.1"/>
    <property type="molecule type" value="Genomic_DNA"/>
</dbReference>
<name>A0ABD0KGV0_9CAEN</name>
<comment type="caution">
    <text evidence="2">The sequence shown here is derived from an EMBL/GenBank/DDBJ whole genome shotgun (WGS) entry which is preliminary data.</text>
</comment>
<organism evidence="2 3">
    <name type="scientific">Batillaria attramentaria</name>
    <dbReference type="NCBI Taxonomy" id="370345"/>
    <lineage>
        <taxon>Eukaryota</taxon>
        <taxon>Metazoa</taxon>
        <taxon>Spiralia</taxon>
        <taxon>Lophotrochozoa</taxon>
        <taxon>Mollusca</taxon>
        <taxon>Gastropoda</taxon>
        <taxon>Caenogastropoda</taxon>
        <taxon>Sorbeoconcha</taxon>
        <taxon>Cerithioidea</taxon>
        <taxon>Batillariidae</taxon>
        <taxon>Batillaria</taxon>
    </lineage>
</organism>
<protein>
    <submittedName>
        <fullName evidence="2">Uncharacterized protein</fullName>
    </submittedName>
</protein>
<proteinExistence type="predicted"/>
<accession>A0ABD0KGV0</accession>
<evidence type="ECO:0000313" key="2">
    <source>
        <dbReference type="EMBL" id="KAK7486112.1"/>
    </source>
</evidence>
<sequence>MTPSAVHQPTLSGQTGPSQLFSRAPPAGWHEVETTSNWNHYTGRLEWDASLICRASQFRRCLVVVRPSVKFDITVRNNSPSEFQPATTQLLCDTGDIFVRHHGE</sequence>
<keyword evidence="3" id="KW-1185">Reference proteome</keyword>
<dbReference type="AlphaFoldDB" id="A0ABD0KGV0"/>
<evidence type="ECO:0000256" key="1">
    <source>
        <dbReference type="SAM" id="MobiDB-lite"/>
    </source>
</evidence>
<feature type="compositionally biased region" description="Polar residues" evidence="1">
    <location>
        <begin position="1"/>
        <end position="21"/>
    </location>
</feature>
<reference evidence="2 3" key="1">
    <citation type="journal article" date="2023" name="Sci. Data">
        <title>Genome assembly of the Korean intertidal mud-creeper Batillaria attramentaria.</title>
        <authorList>
            <person name="Patra A.K."/>
            <person name="Ho P.T."/>
            <person name="Jun S."/>
            <person name="Lee S.J."/>
            <person name="Kim Y."/>
            <person name="Won Y.J."/>
        </authorList>
    </citation>
    <scope>NUCLEOTIDE SEQUENCE [LARGE SCALE GENOMIC DNA]</scope>
    <source>
        <strain evidence="2">Wonlab-2016</strain>
    </source>
</reference>
<feature type="region of interest" description="Disordered" evidence="1">
    <location>
        <begin position="1"/>
        <end position="25"/>
    </location>
</feature>